<evidence type="ECO:0000256" key="3">
    <source>
        <dbReference type="ARBA" id="ARBA00023015"/>
    </source>
</evidence>
<dbReference type="InterPro" id="IPR026564">
    <property type="entry name" value="Transcrip_reg_TACO1-like_dom3"/>
</dbReference>
<protein>
    <recommendedName>
        <fullName evidence="6">Probable transcriptional regulatory protein DYH56_01220</fullName>
    </recommendedName>
</protein>
<dbReference type="InterPro" id="IPR029072">
    <property type="entry name" value="YebC-like"/>
</dbReference>
<dbReference type="InterPro" id="IPR017856">
    <property type="entry name" value="Integrase-like_N"/>
</dbReference>
<dbReference type="RefSeq" id="WP_114641024.1">
    <property type="nucleotide sequence ID" value="NZ_JAACIO010000001.1"/>
</dbReference>
<evidence type="ECO:0000313" key="10">
    <source>
        <dbReference type="EMBL" id="REI43305.1"/>
    </source>
</evidence>
<dbReference type="HAMAP" id="MF_00693">
    <property type="entry name" value="Transcrip_reg_TACO1"/>
    <property type="match status" value="1"/>
</dbReference>
<dbReference type="Pfam" id="PF20772">
    <property type="entry name" value="TACO1_YebC_N"/>
    <property type="match status" value="1"/>
</dbReference>
<dbReference type="GO" id="GO:0003677">
    <property type="term" value="F:DNA binding"/>
    <property type="evidence" value="ECO:0007669"/>
    <property type="project" value="UniProtKB-KW"/>
</dbReference>
<comment type="similarity">
    <text evidence="1 6">Belongs to the TACO1 family.</text>
</comment>
<organism evidence="10 11">
    <name type="scientific">Psychrilyobacter piezotolerans</name>
    <dbReference type="NCBI Taxonomy" id="2293438"/>
    <lineage>
        <taxon>Bacteria</taxon>
        <taxon>Fusobacteriati</taxon>
        <taxon>Fusobacteriota</taxon>
        <taxon>Fusobacteriia</taxon>
        <taxon>Fusobacteriales</taxon>
        <taxon>Fusobacteriaceae</taxon>
        <taxon>Psychrilyobacter</taxon>
    </lineage>
</organism>
<dbReference type="Proteomes" id="UP000263486">
    <property type="component" value="Unassembled WGS sequence"/>
</dbReference>
<dbReference type="PANTHER" id="PTHR12532">
    <property type="entry name" value="TRANSLATIONAL ACTIVATOR OF CYTOCHROME C OXIDASE 1"/>
    <property type="match status" value="1"/>
</dbReference>
<dbReference type="NCBIfam" id="NF001030">
    <property type="entry name" value="PRK00110.1"/>
    <property type="match status" value="1"/>
</dbReference>
<dbReference type="Gene3D" id="3.30.70.980">
    <property type="match status" value="2"/>
</dbReference>
<sequence length="250" mass="27805">MAGHSKWSNIKHRKGAQDKKRAQLFTKLAKEVTIAAKEGGKDINFNPRLRLALEKAKKQSMPKDNIDRAIKKGTGELAGVEYIEIRYEGYGPGGTAFIVDVVTENKNRSASSVRSNFAKNGGNMGSDGAVAWMFNKKGQIILNSEGLDADEFMMEALEMGAEDLIVEGDTFEILTDPTELQTVVEALTEAGYKYEEAEIVMLPENMVKVEDEEMAEKVMKLYEALEDNEDVNDVYANFDISDELMEKIMG</sequence>
<comment type="caution">
    <text evidence="10">The sequence shown here is derived from an EMBL/GenBank/DDBJ whole genome shotgun (WGS) entry which is preliminary data.</text>
</comment>
<evidence type="ECO:0000256" key="4">
    <source>
        <dbReference type="ARBA" id="ARBA00023125"/>
    </source>
</evidence>
<gene>
    <name evidence="10" type="ORF">DYH56_01220</name>
</gene>
<accession>A0ABX9KLU4</accession>
<dbReference type="PANTHER" id="PTHR12532:SF6">
    <property type="entry name" value="TRANSCRIPTIONAL REGULATORY PROTEIN YEBC-RELATED"/>
    <property type="match status" value="1"/>
</dbReference>
<dbReference type="SUPFAM" id="SSF75625">
    <property type="entry name" value="YebC-like"/>
    <property type="match status" value="1"/>
</dbReference>
<keyword evidence="2 6" id="KW-0963">Cytoplasm</keyword>
<dbReference type="InterPro" id="IPR002876">
    <property type="entry name" value="Transcrip_reg_TACO1-like"/>
</dbReference>
<feature type="domain" description="TACO1/YebC-like second and third" evidence="8">
    <location>
        <begin position="82"/>
        <end position="238"/>
    </location>
</feature>
<dbReference type="Gene3D" id="1.10.10.200">
    <property type="match status" value="1"/>
</dbReference>
<dbReference type="NCBIfam" id="NF009044">
    <property type="entry name" value="PRK12378.1"/>
    <property type="match status" value="1"/>
</dbReference>
<evidence type="ECO:0000256" key="2">
    <source>
        <dbReference type="ARBA" id="ARBA00022490"/>
    </source>
</evidence>
<comment type="subcellular location">
    <subcellularLocation>
        <location evidence="6">Cytoplasm</location>
    </subcellularLocation>
</comment>
<keyword evidence="4 6" id="KW-0238">DNA-binding</keyword>
<reference evidence="10 11" key="1">
    <citation type="submission" date="2018-08" db="EMBL/GenBank/DDBJ databases">
        <title>Draft genome sequence of Psychrilyobacter sp. strain SD5 isolated from Black Sea water.</title>
        <authorList>
            <person name="Yadav S."/>
            <person name="Villanueva L."/>
            <person name="Damste J.S.S."/>
        </authorList>
    </citation>
    <scope>NUCLEOTIDE SEQUENCE [LARGE SCALE GENOMIC DNA]</scope>
    <source>
        <strain evidence="10 11">SD5</strain>
    </source>
</reference>
<name>A0ABX9KLU4_9FUSO</name>
<keyword evidence="11" id="KW-1185">Reference proteome</keyword>
<evidence type="ECO:0000256" key="6">
    <source>
        <dbReference type="HAMAP-Rule" id="MF_00693"/>
    </source>
</evidence>
<dbReference type="NCBIfam" id="TIGR01033">
    <property type="entry name" value="YebC/PmpR family DNA-binding transcriptional regulator"/>
    <property type="match status" value="1"/>
</dbReference>
<dbReference type="InterPro" id="IPR048300">
    <property type="entry name" value="TACO1_YebC-like_2nd/3rd_dom"/>
</dbReference>
<feature type="region of interest" description="Disordered" evidence="7">
    <location>
        <begin position="1"/>
        <end position="21"/>
    </location>
</feature>
<evidence type="ECO:0000256" key="5">
    <source>
        <dbReference type="ARBA" id="ARBA00023163"/>
    </source>
</evidence>
<evidence type="ECO:0000256" key="7">
    <source>
        <dbReference type="SAM" id="MobiDB-lite"/>
    </source>
</evidence>
<feature type="domain" description="TACO1/YebC-like N-terminal" evidence="9">
    <location>
        <begin position="5"/>
        <end position="76"/>
    </location>
</feature>
<dbReference type="InterPro" id="IPR049083">
    <property type="entry name" value="TACO1_YebC_N"/>
</dbReference>
<dbReference type="EMBL" id="QUAJ01000001">
    <property type="protein sequence ID" value="REI43305.1"/>
    <property type="molecule type" value="Genomic_DNA"/>
</dbReference>
<evidence type="ECO:0000313" key="11">
    <source>
        <dbReference type="Proteomes" id="UP000263486"/>
    </source>
</evidence>
<evidence type="ECO:0000259" key="9">
    <source>
        <dbReference type="Pfam" id="PF20772"/>
    </source>
</evidence>
<evidence type="ECO:0000259" key="8">
    <source>
        <dbReference type="Pfam" id="PF01709"/>
    </source>
</evidence>
<proteinExistence type="inferred from homology"/>
<keyword evidence="5 6" id="KW-0804">Transcription</keyword>
<dbReference type="Pfam" id="PF01709">
    <property type="entry name" value="Transcrip_reg"/>
    <property type="match status" value="1"/>
</dbReference>
<keyword evidence="3 6" id="KW-0805">Transcription regulation</keyword>
<evidence type="ECO:0000256" key="1">
    <source>
        <dbReference type="ARBA" id="ARBA00008724"/>
    </source>
</evidence>